<accession>A0A1F4UIB9</accession>
<organism evidence="7 8">
    <name type="scientific">candidate division WWE3 bacterium RBG_19FT_COMBO_53_11</name>
    <dbReference type="NCBI Taxonomy" id="1802613"/>
    <lineage>
        <taxon>Bacteria</taxon>
        <taxon>Katanobacteria</taxon>
    </lineage>
</organism>
<comment type="caution">
    <text evidence="7">The sequence shown here is derived from an EMBL/GenBank/DDBJ whole genome shotgun (WGS) entry which is preliminary data.</text>
</comment>
<comment type="function">
    <text evidence="5">Allows the formation of correctly charged Asn-tRNA(Asn) or Gln-tRNA(Gln) through the transamidation of misacylated Asp-tRNA(Asn) or Glu-tRNA(Gln) in organisms which lack either or both of asparaginyl-tRNA or glutaminyl-tRNA synthetases. The reaction takes place in the presence of glutamine and ATP through an activated phospho-Asp-tRNA(Asn) or phospho-Glu-tRNA(Gln).</text>
</comment>
<dbReference type="HAMAP" id="MF_00121">
    <property type="entry name" value="GatB"/>
    <property type="match status" value="1"/>
</dbReference>
<proteinExistence type="inferred from homology"/>
<dbReference type="Gene3D" id="1.10.10.410">
    <property type="match status" value="1"/>
</dbReference>
<dbReference type="InterPro" id="IPR017959">
    <property type="entry name" value="Asn/Gln-tRNA_amidoTrfase_suB/E"/>
</dbReference>
<comment type="catalytic activity">
    <reaction evidence="5">
        <text>L-glutamyl-tRNA(Gln) + L-glutamine + ATP + H2O = L-glutaminyl-tRNA(Gln) + L-glutamate + ADP + phosphate + H(+)</text>
        <dbReference type="Rhea" id="RHEA:17521"/>
        <dbReference type="Rhea" id="RHEA-COMP:9681"/>
        <dbReference type="Rhea" id="RHEA-COMP:9684"/>
        <dbReference type="ChEBI" id="CHEBI:15377"/>
        <dbReference type="ChEBI" id="CHEBI:15378"/>
        <dbReference type="ChEBI" id="CHEBI:29985"/>
        <dbReference type="ChEBI" id="CHEBI:30616"/>
        <dbReference type="ChEBI" id="CHEBI:43474"/>
        <dbReference type="ChEBI" id="CHEBI:58359"/>
        <dbReference type="ChEBI" id="CHEBI:78520"/>
        <dbReference type="ChEBI" id="CHEBI:78521"/>
        <dbReference type="ChEBI" id="CHEBI:456216"/>
    </reaction>
</comment>
<gene>
    <name evidence="5" type="primary">gatB</name>
    <name evidence="7" type="ORF">A2V54_02540</name>
</gene>
<dbReference type="Pfam" id="PF02934">
    <property type="entry name" value="GatB_N"/>
    <property type="match status" value="1"/>
</dbReference>
<evidence type="ECO:0000256" key="4">
    <source>
        <dbReference type="ARBA" id="ARBA00022917"/>
    </source>
</evidence>
<dbReference type="GO" id="GO:0005524">
    <property type="term" value="F:ATP binding"/>
    <property type="evidence" value="ECO:0007669"/>
    <property type="project" value="UniProtKB-KW"/>
</dbReference>
<keyword evidence="2 5" id="KW-0547">Nucleotide-binding</keyword>
<dbReference type="InterPro" id="IPR023168">
    <property type="entry name" value="GatB_Yqey_C_2"/>
</dbReference>
<keyword evidence="1 5" id="KW-0436">Ligase</keyword>
<comment type="catalytic activity">
    <reaction evidence="5">
        <text>L-aspartyl-tRNA(Asn) + L-glutamine + ATP + H2O = L-asparaginyl-tRNA(Asn) + L-glutamate + ADP + phosphate + 2 H(+)</text>
        <dbReference type="Rhea" id="RHEA:14513"/>
        <dbReference type="Rhea" id="RHEA-COMP:9674"/>
        <dbReference type="Rhea" id="RHEA-COMP:9677"/>
        <dbReference type="ChEBI" id="CHEBI:15377"/>
        <dbReference type="ChEBI" id="CHEBI:15378"/>
        <dbReference type="ChEBI" id="CHEBI:29985"/>
        <dbReference type="ChEBI" id="CHEBI:30616"/>
        <dbReference type="ChEBI" id="CHEBI:43474"/>
        <dbReference type="ChEBI" id="CHEBI:58359"/>
        <dbReference type="ChEBI" id="CHEBI:78515"/>
        <dbReference type="ChEBI" id="CHEBI:78516"/>
        <dbReference type="ChEBI" id="CHEBI:456216"/>
    </reaction>
</comment>
<sequence length="433" mass="48124">MKYEPVIGLEVHTQVKTASKMFCGCPADSFGREPNSNTCPVCLALPGALPVPNEIAVQKTIQLAKALGCQIADFSQFERKNYFYPDLPKGFQISQYAHPVGEAGEFEGIPVRRVHLEEDTGKLIHEGGESLVDFNRSGVPLIEIVTEPEFSDPAVVTKFLKELRTLLVHLEISDADMEKGSLRLEANISLRRAGEKDLPPYKVELKNINSFGFLEKALRVEIERQQELLASGKEVAQETRGFDEKKGVTVSQRRKEEAFDYRYFPEPDLPPLTKQTLRFEGKAMRTPQELRDDYIAQGVSPDYSDILVRDPSLSQGTAAFAKATRESIAGSASILINKRYGDLKKEPIEKIVSRYKVSQEKVLLTGGEIETLADKIVLDNESAVADYLKGKEPALQFLLGQLMKESGGKVAPQEALDLLKKKIHARTSTSAKN</sequence>
<dbReference type="InterPro" id="IPR006075">
    <property type="entry name" value="Asn/Gln-tRNA_Trfase_suB/E_cat"/>
</dbReference>
<dbReference type="PANTHER" id="PTHR11659:SF0">
    <property type="entry name" value="GLUTAMYL-TRNA(GLN) AMIDOTRANSFERASE SUBUNIT B, MITOCHONDRIAL"/>
    <property type="match status" value="1"/>
</dbReference>
<evidence type="ECO:0000256" key="1">
    <source>
        <dbReference type="ARBA" id="ARBA00022598"/>
    </source>
</evidence>
<dbReference type="Pfam" id="PF02637">
    <property type="entry name" value="GatB_Yqey"/>
    <property type="match status" value="1"/>
</dbReference>
<name>A0A1F4UIB9_UNCKA</name>
<dbReference type="NCBIfam" id="TIGR00133">
    <property type="entry name" value="gatB"/>
    <property type="match status" value="1"/>
</dbReference>
<keyword evidence="4 5" id="KW-0648">Protein biosynthesis</keyword>
<dbReference type="InterPro" id="IPR018027">
    <property type="entry name" value="Asn/Gln_amidotransferase"/>
</dbReference>
<dbReference type="PROSITE" id="PS01234">
    <property type="entry name" value="GATB"/>
    <property type="match status" value="1"/>
</dbReference>
<dbReference type="GO" id="GO:0050567">
    <property type="term" value="F:glutaminyl-tRNA synthase (glutamine-hydrolyzing) activity"/>
    <property type="evidence" value="ECO:0007669"/>
    <property type="project" value="UniProtKB-UniRule"/>
</dbReference>
<dbReference type="SMART" id="SM00845">
    <property type="entry name" value="GatB_Yqey"/>
    <property type="match status" value="1"/>
</dbReference>
<dbReference type="InterPro" id="IPR004413">
    <property type="entry name" value="GatB"/>
</dbReference>
<evidence type="ECO:0000259" key="6">
    <source>
        <dbReference type="SMART" id="SM00845"/>
    </source>
</evidence>
<dbReference type="GO" id="GO:0070681">
    <property type="term" value="P:glutaminyl-tRNAGln biosynthesis via transamidation"/>
    <property type="evidence" value="ECO:0007669"/>
    <property type="project" value="TreeGrafter"/>
</dbReference>
<dbReference type="GO" id="GO:0006412">
    <property type="term" value="P:translation"/>
    <property type="evidence" value="ECO:0007669"/>
    <property type="project" value="UniProtKB-UniRule"/>
</dbReference>
<evidence type="ECO:0000256" key="5">
    <source>
        <dbReference type="HAMAP-Rule" id="MF_00121"/>
    </source>
</evidence>
<feature type="domain" description="Asn/Gln amidotransferase" evidence="6">
    <location>
        <begin position="302"/>
        <end position="423"/>
    </location>
</feature>
<dbReference type="PANTHER" id="PTHR11659">
    <property type="entry name" value="GLUTAMYL-TRNA GLN AMIDOTRANSFERASE SUBUNIT B MITOCHONDRIAL AND PROKARYOTIC PET112-RELATED"/>
    <property type="match status" value="1"/>
</dbReference>
<keyword evidence="3 5" id="KW-0067">ATP-binding</keyword>
<dbReference type="NCBIfam" id="NF004012">
    <property type="entry name" value="PRK05477.1-2"/>
    <property type="match status" value="1"/>
</dbReference>
<dbReference type="EC" id="6.3.5.-" evidence="5"/>
<dbReference type="EMBL" id="MEUW01000016">
    <property type="protein sequence ID" value="OGC44550.1"/>
    <property type="molecule type" value="Genomic_DNA"/>
</dbReference>
<comment type="similarity">
    <text evidence="5">Belongs to the GatB/GatE family. GatB subfamily.</text>
</comment>
<dbReference type="InterPro" id="IPR017958">
    <property type="entry name" value="Gln-tRNA_amidoTrfase_suB_CS"/>
</dbReference>
<evidence type="ECO:0000313" key="7">
    <source>
        <dbReference type="EMBL" id="OGC44550.1"/>
    </source>
</evidence>
<comment type="subunit">
    <text evidence="5">Heterotrimer of A, B and C subunits.</text>
</comment>
<protein>
    <recommendedName>
        <fullName evidence="5">Aspartyl/glutamyl-tRNA(Asn/Gln) amidotransferase subunit B</fullName>
        <shortName evidence="5">Asp/Glu-ADT subunit B</shortName>
        <ecNumber evidence="5">6.3.5.-</ecNumber>
    </recommendedName>
</protein>
<dbReference type="InterPro" id="IPR014746">
    <property type="entry name" value="Gln_synth/guanido_kin_cat_dom"/>
</dbReference>
<evidence type="ECO:0000256" key="3">
    <source>
        <dbReference type="ARBA" id="ARBA00022840"/>
    </source>
</evidence>
<dbReference type="Proteomes" id="UP000176583">
    <property type="component" value="Unassembled WGS sequence"/>
</dbReference>
<evidence type="ECO:0000313" key="8">
    <source>
        <dbReference type="Proteomes" id="UP000176583"/>
    </source>
</evidence>
<reference evidence="7 8" key="1">
    <citation type="journal article" date="2016" name="Nat. Commun.">
        <title>Thousands of microbial genomes shed light on interconnected biogeochemical processes in an aquifer system.</title>
        <authorList>
            <person name="Anantharaman K."/>
            <person name="Brown C.T."/>
            <person name="Hug L.A."/>
            <person name="Sharon I."/>
            <person name="Castelle C.J."/>
            <person name="Probst A.J."/>
            <person name="Thomas B.C."/>
            <person name="Singh A."/>
            <person name="Wilkins M.J."/>
            <person name="Karaoz U."/>
            <person name="Brodie E.L."/>
            <person name="Williams K.H."/>
            <person name="Hubbard S.S."/>
            <person name="Banfield J.F."/>
        </authorList>
    </citation>
    <scope>NUCLEOTIDE SEQUENCE [LARGE SCALE GENOMIC DNA]</scope>
</reference>
<dbReference type="STRING" id="1802613.A2V54_02540"/>
<dbReference type="AlphaFoldDB" id="A0A1F4UIB9"/>
<dbReference type="GO" id="GO:0050566">
    <property type="term" value="F:asparaginyl-tRNA synthase (glutamine-hydrolyzing) activity"/>
    <property type="evidence" value="ECO:0007669"/>
    <property type="project" value="RHEA"/>
</dbReference>
<dbReference type="SUPFAM" id="SSF55931">
    <property type="entry name" value="Glutamine synthetase/guanido kinase"/>
    <property type="match status" value="1"/>
</dbReference>
<evidence type="ECO:0000256" key="2">
    <source>
        <dbReference type="ARBA" id="ARBA00022741"/>
    </source>
</evidence>